<evidence type="ECO:0008006" key="4">
    <source>
        <dbReference type="Google" id="ProtNLM"/>
    </source>
</evidence>
<dbReference type="HOGENOM" id="CLU_001265_59_7_1"/>
<organism evidence="2 3">
    <name type="scientific">Emiliania huxleyi (strain CCMP1516)</name>
    <dbReference type="NCBI Taxonomy" id="280463"/>
    <lineage>
        <taxon>Eukaryota</taxon>
        <taxon>Haptista</taxon>
        <taxon>Haptophyta</taxon>
        <taxon>Prymnesiophyceae</taxon>
        <taxon>Isochrysidales</taxon>
        <taxon>Noelaerhabdaceae</taxon>
        <taxon>Emiliania</taxon>
    </lineage>
</organism>
<evidence type="ECO:0000313" key="2">
    <source>
        <dbReference type="EnsemblProtists" id="EOD03896"/>
    </source>
</evidence>
<dbReference type="EnsemblProtists" id="EOD03896">
    <property type="protein sequence ID" value="EOD03896"/>
    <property type="gene ID" value="EMIHUDRAFT_454004"/>
</dbReference>
<keyword evidence="1" id="KW-1133">Transmembrane helix</keyword>
<keyword evidence="1" id="KW-0472">Membrane</keyword>
<name>A0A0D3HY11_EMIH1</name>
<feature type="transmembrane region" description="Helical" evidence="1">
    <location>
        <begin position="53"/>
        <end position="72"/>
    </location>
</feature>
<dbReference type="InterPro" id="IPR036259">
    <property type="entry name" value="MFS_trans_sf"/>
</dbReference>
<dbReference type="Proteomes" id="UP000013827">
    <property type="component" value="Unassembled WGS sequence"/>
</dbReference>
<proteinExistence type="predicted"/>
<feature type="transmembrane region" description="Helical" evidence="1">
    <location>
        <begin position="129"/>
        <end position="148"/>
    </location>
</feature>
<feature type="transmembrane region" description="Helical" evidence="1">
    <location>
        <begin position="308"/>
        <end position="326"/>
    </location>
</feature>
<sequence>MLRVLRGGQALSRPALLAPGRRLLCVASSSEKQKRHPLLSDERITAEPGYNRWLQLVPACVAGTALGTYFAVPGVLGPHICRATGVVASVSSDFSLGEVVPLAATMSLVAGVLAAGLANYSAGFGVRRVALAGSVLFPVGIYALPALALQSHSLAAFSAATVGVGGVGFYCIYPQLPPFITTRWFPDRKGTAVSIYFCAFGSGMIVASKAMQAMLAHFRTPPTRLGGLAEVPLSLGPAGERLARAAPGEGEGGLAHPLAGKLAGGGGEGASRAAEGVEVVLATPRDLVASGFGGLEEGVYLVGSGSNGVVETMGGMAVLTFCLLHAHGTPHLYLLWASTGALGTAGLAAPPPRSEEPSFMVNDVFGGAALPASVIAATAVAFPGMVGGANMAGRLVWGPVSDRLGRGATVLSVPALLSLLLATSMVHAEPETALALFKAASLTAVAVFAGGPVLLAPAVVDVFGARDATAIYGRLWMMLPAANFFGATLVSRVREYSYSKHALAIAETCDEAAFTATFGAPPAEAQSLIASKTATLPLLLTIAPEGTVDPSPLLYDDAFYTLAGFSALACVCNLAAYRLPRPLRL</sequence>
<evidence type="ECO:0000256" key="1">
    <source>
        <dbReference type="SAM" id="Phobius"/>
    </source>
</evidence>
<feature type="transmembrane region" description="Helical" evidence="1">
    <location>
        <begin position="407"/>
        <end position="427"/>
    </location>
</feature>
<evidence type="ECO:0000313" key="3">
    <source>
        <dbReference type="Proteomes" id="UP000013827"/>
    </source>
</evidence>
<protein>
    <recommendedName>
        <fullName evidence="4">Major facilitator superfamily (MFS) profile domain-containing protein</fullName>
    </recommendedName>
</protein>
<feature type="transmembrane region" description="Helical" evidence="1">
    <location>
        <begin position="439"/>
        <end position="463"/>
    </location>
</feature>
<feature type="transmembrane region" description="Helical" evidence="1">
    <location>
        <begin position="154"/>
        <end position="173"/>
    </location>
</feature>
<dbReference type="GeneID" id="17250020"/>
<accession>A0A0D3HY11</accession>
<feature type="transmembrane region" description="Helical" evidence="1">
    <location>
        <begin position="193"/>
        <end position="215"/>
    </location>
</feature>
<keyword evidence="3" id="KW-1185">Reference proteome</keyword>
<dbReference type="AlphaFoldDB" id="A0A0D3HY11"/>
<dbReference type="OMA" id="FLTHMCI"/>
<feature type="transmembrane region" description="Helical" evidence="1">
    <location>
        <begin position="333"/>
        <end position="352"/>
    </location>
</feature>
<feature type="transmembrane region" description="Helical" evidence="1">
    <location>
        <begin position="558"/>
        <end position="577"/>
    </location>
</feature>
<dbReference type="KEGG" id="ehx:EMIHUDRAFT_454004"/>
<reference evidence="2" key="2">
    <citation type="submission" date="2024-10" db="UniProtKB">
        <authorList>
            <consortium name="EnsemblProtists"/>
        </authorList>
    </citation>
    <scope>IDENTIFICATION</scope>
</reference>
<dbReference type="PaxDb" id="2903-EOD03896"/>
<dbReference type="RefSeq" id="XP_005756325.1">
    <property type="nucleotide sequence ID" value="XM_005756268.1"/>
</dbReference>
<dbReference type="SUPFAM" id="SSF103473">
    <property type="entry name" value="MFS general substrate transporter"/>
    <property type="match status" value="2"/>
</dbReference>
<reference evidence="3" key="1">
    <citation type="journal article" date="2013" name="Nature">
        <title>Pan genome of the phytoplankton Emiliania underpins its global distribution.</title>
        <authorList>
            <person name="Read B.A."/>
            <person name="Kegel J."/>
            <person name="Klute M.J."/>
            <person name="Kuo A."/>
            <person name="Lefebvre S.C."/>
            <person name="Maumus F."/>
            <person name="Mayer C."/>
            <person name="Miller J."/>
            <person name="Monier A."/>
            <person name="Salamov A."/>
            <person name="Young J."/>
            <person name="Aguilar M."/>
            <person name="Claverie J.M."/>
            <person name="Frickenhaus S."/>
            <person name="Gonzalez K."/>
            <person name="Herman E.K."/>
            <person name="Lin Y.C."/>
            <person name="Napier J."/>
            <person name="Ogata H."/>
            <person name="Sarno A.F."/>
            <person name="Shmutz J."/>
            <person name="Schroeder D."/>
            <person name="de Vargas C."/>
            <person name="Verret F."/>
            <person name="von Dassow P."/>
            <person name="Valentin K."/>
            <person name="Van de Peer Y."/>
            <person name="Wheeler G."/>
            <person name="Dacks J.B."/>
            <person name="Delwiche C.F."/>
            <person name="Dyhrman S.T."/>
            <person name="Glockner G."/>
            <person name="John U."/>
            <person name="Richards T."/>
            <person name="Worden A.Z."/>
            <person name="Zhang X."/>
            <person name="Grigoriev I.V."/>
            <person name="Allen A.E."/>
            <person name="Bidle K."/>
            <person name="Borodovsky M."/>
            <person name="Bowler C."/>
            <person name="Brownlee C."/>
            <person name="Cock J.M."/>
            <person name="Elias M."/>
            <person name="Gladyshev V.N."/>
            <person name="Groth M."/>
            <person name="Guda C."/>
            <person name="Hadaegh A."/>
            <person name="Iglesias-Rodriguez M.D."/>
            <person name="Jenkins J."/>
            <person name="Jones B.M."/>
            <person name="Lawson T."/>
            <person name="Leese F."/>
            <person name="Lindquist E."/>
            <person name="Lobanov A."/>
            <person name="Lomsadze A."/>
            <person name="Malik S.B."/>
            <person name="Marsh M.E."/>
            <person name="Mackinder L."/>
            <person name="Mock T."/>
            <person name="Mueller-Roeber B."/>
            <person name="Pagarete A."/>
            <person name="Parker M."/>
            <person name="Probert I."/>
            <person name="Quesneville H."/>
            <person name="Raines C."/>
            <person name="Rensing S.A."/>
            <person name="Riano-Pachon D.M."/>
            <person name="Richier S."/>
            <person name="Rokitta S."/>
            <person name="Shiraiwa Y."/>
            <person name="Soanes D.M."/>
            <person name="van der Giezen M."/>
            <person name="Wahlund T.M."/>
            <person name="Williams B."/>
            <person name="Wilson W."/>
            <person name="Wolfe G."/>
            <person name="Wurch L.L."/>
        </authorList>
    </citation>
    <scope>NUCLEOTIDE SEQUENCE</scope>
</reference>
<feature type="transmembrane region" description="Helical" evidence="1">
    <location>
        <begin position="475"/>
        <end position="493"/>
    </location>
</feature>
<dbReference type="Gene3D" id="1.20.1250.20">
    <property type="entry name" value="MFS general substrate transporter like domains"/>
    <property type="match status" value="1"/>
</dbReference>
<keyword evidence="1" id="KW-0812">Transmembrane</keyword>
<feature type="transmembrane region" description="Helical" evidence="1">
    <location>
        <begin position="99"/>
        <end position="117"/>
    </location>
</feature>
<feature type="transmembrane region" description="Helical" evidence="1">
    <location>
        <begin position="364"/>
        <end position="386"/>
    </location>
</feature>